<gene>
    <name evidence="2" type="ORF">AAW01_05940</name>
</gene>
<evidence type="ECO:0000256" key="1">
    <source>
        <dbReference type="SAM" id="MobiDB-lite"/>
    </source>
</evidence>
<evidence type="ECO:0000313" key="2">
    <source>
        <dbReference type="EMBL" id="KLE33721.1"/>
    </source>
</evidence>
<organism evidence="2 3">
    <name type="scientific">Aurantiacibacter gangjinensis</name>
    <dbReference type="NCBI Taxonomy" id="502682"/>
    <lineage>
        <taxon>Bacteria</taxon>
        <taxon>Pseudomonadati</taxon>
        <taxon>Pseudomonadota</taxon>
        <taxon>Alphaproteobacteria</taxon>
        <taxon>Sphingomonadales</taxon>
        <taxon>Erythrobacteraceae</taxon>
        <taxon>Aurantiacibacter</taxon>
    </lineage>
</organism>
<feature type="compositionally biased region" description="Low complexity" evidence="1">
    <location>
        <begin position="39"/>
        <end position="53"/>
    </location>
</feature>
<dbReference type="Proteomes" id="UP000053070">
    <property type="component" value="Unassembled WGS sequence"/>
</dbReference>
<feature type="region of interest" description="Disordered" evidence="1">
    <location>
        <begin position="37"/>
        <end position="101"/>
    </location>
</feature>
<reference evidence="2 3" key="1">
    <citation type="submission" date="2015-04" db="EMBL/GenBank/DDBJ databases">
        <title>The draft genome sequence of Erythrobacr gangjinensis K7-2.</title>
        <authorList>
            <person name="Zhuang L."/>
            <person name="Liu Y."/>
            <person name="Shao Z."/>
        </authorList>
    </citation>
    <scope>NUCLEOTIDE SEQUENCE [LARGE SCALE GENOMIC DNA]</scope>
    <source>
        <strain evidence="2 3">K7-2</strain>
    </source>
</reference>
<keyword evidence="3" id="KW-1185">Reference proteome</keyword>
<name>A0A0G9MSN6_9SPHN</name>
<protein>
    <submittedName>
        <fullName evidence="2">Uncharacterized protein</fullName>
    </submittedName>
</protein>
<dbReference type="PATRIC" id="fig|502682.8.peg.1214"/>
<comment type="caution">
    <text evidence="2">The sequence shown here is derived from an EMBL/GenBank/DDBJ whole genome shotgun (WGS) entry which is preliminary data.</text>
</comment>
<dbReference type="EMBL" id="LBHC01000001">
    <property type="protein sequence ID" value="KLE33721.1"/>
    <property type="molecule type" value="Genomic_DNA"/>
</dbReference>
<evidence type="ECO:0000313" key="3">
    <source>
        <dbReference type="Proteomes" id="UP000053070"/>
    </source>
</evidence>
<proteinExistence type="predicted"/>
<accession>A0A0G9MSN6</accession>
<dbReference type="STRING" id="502682.BMF35_a0189"/>
<sequence length="101" mass="10276">MAGTRAERFQRLQVGLLGIAAMVLLVGLADAISSRAQLTQEAAVPEAAPTTEPSDVATPRDPLAEAGVAPELPAEPTPSPTAATPNAEDDVPPPVSNAQLQ</sequence>
<dbReference type="AlphaFoldDB" id="A0A0G9MSN6"/>